<organism evidence="2 3">
    <name type="scientific">Anthostomella pinea</name>
    <dbReference type="NCBI Taxonomy" id="933095"/>
    <lineage>
        <taxon>Eukaryota</taxon>
        <taxon>Fungi</taxon>
        <taxon>Dikarya</taxon>
        <taxon>Ascomycota</taxon>
        <taxon>Pezizomycotina</taxon>
        <taxon>Sordariomycetes</taxon>
        <taxon>Xylariomycetidae</taxon>
        <taxon>Xylariales</taxon>
        <taxon>Xylariaceae</taxon>
        <taxon>Anthostomella</taxon>
    </lineage>
</organism>
<dbReference type="EMBL" id="CAUWAG010000003">
    <property type="protein sequence ID" value="CAJ2501387.1"/>
    <property type="molecule type" value="Genomic_DNA"/>
</dbReference>
<feature type="transmembrane region" description="Helical" evidence="1">
    <location>
        <begin position="352"/>
        <end position="376"/>
    </location>
</feature>
<feature type="transmembrane region" description="Helical" evidence="1">
    <location>
        <begin position="567"/>
        <end position="586"/>
    </location>
</feature>
<proteinExistence type="predicted"/>
<gene>
    <name evidence="2" type="ORF">KHLLAP_LOCUS1855</name>
</gene>
<evidence type="ECO:0000313" key="2">
    <source>
        <dbReference type="EMBL" id="CAJ2501387.1"/>
    </source>
</evidence>
<feature type="transmembrane region" description="Helical" evidence="1">
    <location>
        <begin position="318"/>
        <end position="340"/>
    </location>
</feature>
<dbReference type="AlphaFoldDB" id="A0AAI8VB93"/>
<keyword evidence="3" id="KW-1185">Reference proteome</keyword>
<feature type="transmembrane region" description="Helical" evidence="1">
    <location>
        <begin position="527"/>
        <end position="546"/>
    </location>
</feature>
<reference evidence="2" key="1">
    <citation type="submission" date="2023-10" db="EMBL/GenBank/DDBJ databases">
        <authorList>
            <person name="Hackl T."/>
        </authorList>
    </citation>
    <scope>NUCLEOTIDE SEQUENCE</scope>
</reference>
<feature type="transmembrane region" description="Helical" evidence="1">
    <location>
        <begin position="159"/>
        <end position="176"/>
    </location>
</feature>
<feature type="transmembrane region" description="Helical" evidence="1">
    <location>
        <begin position="182"/>
        <end position="203"/>
    </location>
</feature>
<evidence type="ECO:0000256" key="1">
    <source>
        <dbReference type="SAM" id="Phobius"/>
    </source>
</evidence>
<keyword evidence="1" id="KW-0472">Membrane</keyword>
<comment type="caution">
    <text evidence="2">The sequence shown here is derived from an EMBL/GenBank/DDBJ whole genome shotgun (WGS) entry which is preliminary data.</text>
</comment>
<accession>A0AAI8VB93</accession>
<keyword evidence="1" id="KW-0812">Transmembrane</keyword>
<name>A0AAI8VB93_9PEZI</name>
<evidence type="ECO:0000313" key="3">
    <source>
        <dbReference type="Proteomes" id="UP001295740"/>
    </source>
</evidence>
<feature type="transmembrane region" description="Helical" evidence="1">
    <location>
        <begin position="633"/>
        <end position="654"/>
    </location>
</feature>
<sequence length="680" mass="75072">MAYPSIGDFVPQLAGLSHQVPSSRPPSLGGQNFTHCCLLALNDSLTIPEEGNLSYASPSFVAPGVSIDTLTSSIQNEDDFACGARFQGSTTGAPAIKVPYTWCAAQCPGWEISRSNVRGQWVGPLVQFIVPSLAFCTNVPRTRKLRIPDVVFKARPRTVVGFCSYWVRLLGALVMVTVDTVVWLAICFAFAGPMLLSAVYEYALDRKVLEFMSVAPSTALPMRLRAQLLLAVVAGNIRMATLERSEDIGADGCRDGVVDDPENGNRKLVPGHRLVHNSIWKRIMVMVDDYETERAGGRSGVEVVSLPTKLTALLNSQASFGSTIGAPILFFVGSFVYTVVDSENNLGDNDTAHALAFGMWWMVIPYLAIIACAMLASNSPSTLEGLVYDGGNLALPDRYETTFWAQQLQKLKAYKPISIFMKQIEEYNPFETAFEGRFKTVKLWKRGLNKRQWVQEAINDYTASAPDDDRQDNSWIAPTELREALALNTQDCCYIAVGSLLLLLAPCLLAFLTSYNTPRAGLSCRSLTYLVYAVSQVCEMMLWTYASSLKIKHGTRWYEASPVAERVCWYGQVFVGFFAVFAAVGGTMMQLLGVYRSCACKVPATYWTSLRSPDAYIILSDNTADDILAARQWWTVTGSTAVGVVGIVCALAWWHQRRLRNVFRDEANILKEDEICSKEA</sequence>
<protein>
    <submittedName>
        <fullName evidence="2">Uu.00g042400.m01.CDS01</fullName>
    </submittedName>
</protein>
<keyword evidence="1" id="KW-1133">Transmembrane helix</keyword>
<feature type="transmembrane region" description="Helical" evidence="1">
    <location>
        <begin position="492"/>
        <end position="515"/>
    </location>
</feature>
<dbReference type="Proteomes" id="UP001295740">
    <property type="component" value="Unassembled WGS sequence"/>
</dbReference>